<dbReference type="Proteomes" id="UP000183561">
    <property type="component" value="Unassembled WGS sequence"/>
</dbReference>
<protein>
    <submittedName>
        <fullName evidence="7">Tetracyclin repressor, C-terminal all-alpha domain</fullName>
    </submittedName>
</protein>
<reference evidence="8" key="1">
    <citation type="submission" date="2016-10" db="EMBL/GenBank/DDBJ databases">
        <authorList>
            <person name="Varghese N."/>
            <person name="Submissions S."/>
        </authorList>
    </citation>
    <scope>NUCLEOTIDE SEQUENCE [LARGE SCALE GENOMIC DNA]</scope>
    <source>
        <strain evidence="8">DSM 44498</strain>
    </source>
</reference>
<dbReference type="EMBL" id="FNSV01000005">
    <property type="protein sequence ID" value="SEC31558.1"/>
    <property type="molecule type" value="Genomic_DNA"/>
</dbReference>
<dbReference type="OrthoDB" id="2570341at2"/>
<dbReference type="GO" id="GO:0000976">
    <property type="term" value="F:transcription cis-regulatory region binding"/>
    <property type="evidence" value="ECO:0007669"/>
    <property type="project" value="TreeGrafter"/>
</dbReference>
<dbReference type="InterPro" id="IPR050109">
    <property type="entry name" value="HTH-type_TetR-like_transc_reg"/>
</dbReference>
<evidence type="ECO:0000256" key="4">
    <source>
        <dbReference type="PROSITE-ProRule" id="PRU00335"/>
    </source>
</evidence>
<keyword evidence="1" id="KW-0805">Transcription regulation</keyword>
<dbReference type="InterPro" id="IPR009057">
    <property type="entry name" value="Homeodomain-like_sf"/>
</dbReference>
<keyword evidence="2 4" id="KW-0238">DNA-binding</keyword>
<dbReference type="RefSeq" id="WP_072946811.1">
    <property type="nucleotide sequence ID" value="NZ_FNSV01000005.1"/>
</dbReference>
<evidence type="ECO:0000259" key="6">
    <source>
        <dbReference type="PROSITE" id="PS50977"/>
    </source>
</evidence>
<dbReference type="InterPro" id="IPR004111">
    <property type="entry name" value="Repressor_TetR_C"/>
</dbReference>
<feature type="domain" description="HTH tetR-type" evidence="6">
    <location>
        <begin position="28"/>
        <end position="88"/>
    </location>
</feature>
<dbReference type="PROSITE" id="PS50977">
    <property type="entry name" value="HTH_TETR_2"/>
    <property type="match status" value="1"/>
</dbReference>
<dbReference type="Pfam" id="PF02909">
    <property type="entry name" value="TetR_C_1"/>
    <property type="match status" value="1"/>
</dbReference>
<sequence length="221" mass="24219">MSDDPHRPHEHNASARETPPRRRGPVPAHSRDDIAAAAITLTDHEGLAGLSMRAVAASLGTGAASLYRYVASRDELLALMTDHVMRELRPYPAGHDQWLDAMLEMSRRQLHLYRRHSWLVDVTQQSPAFGPEALAWLDHCLQVLEPVTASSRAKFEAIAMATGVTTLFARSELASQPALPPIDSHTYPHVARAISADATPAPTDRDLFEDALRSLLVGLLS</sequence>
<evidence type="ECO:0000256" key="5">
    <source>
        <dbReference type="SAM" id="MobiDB-lite"/>
    </source>
</evidence>
<dbReference type="Gene3D" id="1.10.357.10">
    <property type="entry name" value="Tetracycline Repressor, domain 2"/>
    <property type="match status" value="1"/>
</dbReference>
<name>A0A1H4RIC3_9NOCA</name>
<dbReference type="PANTHER" id="PTHR30055:SF151">
    <property type="entry name" value="TRANSCRIPTIONAL REGULATORY PROTEIN"/>
    <property type="match status" value="1"/>
</dbReference>
<evidence type="ECO:0000313" key="8">
    <source>
        <dbReference type="Proteomes" id="UP000183561"/>
    </source>
</evidence>
<keyword evidence="8" id="KW-1185">Reference proteome</keyword>
<organism evidence="7 8">
    <name type="scientific">Rhodococcus koreensis</name>
    <dbReference type="NCBI Taxonomy" id="99653"/>
    <lineage>
        <taxon>Bacteria</taxon>
        <taxon>Bacillati</taxon>
        <taxon>Actinomycetota</taxon>
        <taxon>Actinomycetes</taxon>
        <taxon>Mycobacteriales</taxon>
        <taxon>Nocardiaceae</taxon>
        <taxon>Rhodococcus</taxon>
    </lineage>
</organism>
<keyword evidence="3" id="KW-0804">Transcription</keyword>
<evidence type="ECO:0000256" key="2">
    <source>
        <dbReference type="ARBA" id="ARBA00023125"/>
    </source>
</evidence>
<dbReference type="SUPFAM" id="SSF46689">
    <property type="entry name" value="Homeodomain-like"/>
    <property type="match status" value="1"/>
</dbReference>
<gene>
    <name evidence="7" type="ORF">SAMN04490239_3646</name>
</gene>
<dbReference type="SUPFAM" id="SSF48498">
    <property type="entry name" value="Tetracyclin repressor-like, C-terminal domain"/>
    <property type="match status" value="1"/>
</dbReference>
<evidence type="ECO:0000256" key="1">
    <source>
        <dbReference type="ARBA" id="ARBA00023015"/>
    </source>
</evidence>
<evidence type="ECO:0000313" key="7">
    <source>
        <dbReference type="EMBL" id="SEC31558.1"/>
    </source>
</evidence>
<dbReference type="GO" id="GO:0045892">
    <property type="term" value="P:negative regulation of DNA-templated transcription"/>
    <property type="evidence" value="ECO:0007669"/>
    <property type="project" value="InterPro"/>
</dbReference>
<dbReference type="Pfam" id="PF00440">
    <property type="entry name" value="TetR_N"/>
    <property type="match status" value="1"/>
</dbReference>
<proteinExistence type="predicted"/>
<feature type="DNA-binding region" description="H-T-H motif" evidence="4">
    <location>
        <begin position="51"/>
        <end position="70"/>
    </location>
</feature>
<evidence type="ECO:0000256" key="3">
    <source>
        <dbReference type="ARBA" id="ARBA00023163"/>
    </source>
</evidence>
<dbReference type="PANTHER" id="PTHR30055">
    <property type="entry name" value="HTH-TYPE TRANSCRIPTIONAL REGULATOR RUTR"/>
    <property type="match status" value="1"/>
</dbReference>
<dbReference type="AlphaFoldDB" id="A0A1H4RIC3"/>
<accession>A0A1H4RIC3</accession>
<dbReference type="InterPro" id="IPR001647">
    <property type="entry name" value="HTH_TetR"/>
</dbReference>
<dbReference type="GO" id="GO:0003700">
    <property type="term" value="F:DNA-binding transcription factor activity"/>
    <property type="evidence" value="ECO:0007669"/>
    <property type="project" value="TreeGrafter"/>
</dbReference>
<feature type="compositionally biased region" description="Basic and acidic residues" evidence="5">
    <location>
        <begin position="1"/>
        <end position="20"/>
    </location>
</feature>
<feature type="region of interest" description="Disordered" evidence="5">
    <location>
        <begin position="1"/>
        <end position="29"/>
    </location>
</feature>
<dbReference type="InterPro" id="IPR036271">
    <property type="entry name" value="Tet_transcr_reg_TetR-rel_C_sf"/>
</dbReference>